<dbReference type="PANTHER" id="PTHR30126:SF64">
    <property type="entry name" value="HTH-TYPE TRANSCRIPTIONAL REGULATOR CITR"/>
    <property type="match status" value="1"/>
</dbReference>
<evidence type="ECO:0000256" key="1">
    <source>
        <dbReference type="ARBA" id="ARBA00009437"/>
    </source>
</evidence>
<dbReference type="Pfam" id="PF00126">
    <property type="entry name" value="HTH_1"/>
    <property type="match status" value="1"/>
</dbReference>
<dbReference type="PROSITE" id="PS50931">
    <property type="entry name" value="HTH_LYSR"/>
    <property type="match status" value="1"/>
</dbReference>
<comment type="caution">
    <text evidence="6">The sequence shown here is derived from an EMBL/GenBank/DDBJ whole genome shotgun (WGS) entry which is preliminary data.</text>
</comment>
<evidence type="ECO:0000259" key="5">
    <source>
        <dbReference type="PROSITE" id="PS50931"/>
    </source>
</evidence>
<dbReference type="InterPro" id="IPR000847">
    <property type="entry name" value="LysR_HTH_N"/>
</dbReference>
<reference evidence="6 8" key="1">
    <citation type="journal article" date="2014" name="Genome Announc.">
        <title>Draft Genome Sequence of Bacillus alcalophilus AV1934, a Classic Alkaliphile Isolated from Human Feces in 1934.</title>
        <authorList>
            <person name="Attie O."/>
            <person name="Jayaprakash A."/>
            <person name="Shah H."/>
            <person name="Paulsen I.T."/>
            <person name="Morino M."/>
            <person name="Takahashi Y."/>
            <person name="Narumi I."/>
            <person name="Sachidanandam R."/>
            <person name="Satoh K."/>
            <person name="Ito M."/>
            <person name="Krulwich T.A."/>
        </authorList>
    </citation>
    <scope>NUCLEOTIDE SEQUENCE [LARGE SCALE GENOMIC DNA]</scope>
    <source>
        <strain evidence="6 8">AV1934</strain>
    </source>
</reference>
<evidence type="ECO:0000313" key="7">
    <source>
        <dbReference type="EMBL" id="THG91615.1"/>
    </source>
</evidence>
<keyword evidence="4" id="KW-0804">Transcription</keyword>
<dbReference type="SUPFAM" id="SSF46785">
    <property type="entry name" value="Winged helix' DNA-binding domain"/>
    <property type="match status" value="1"/>
</dbReference>
<proteinExistence type="inferred from homology"/>
<reference evidence="7 9" key="2">
    <citation type="submission" date="2014-01" db="EMBL/GenBank/DDBJ databases">
        <title>Draft genome sequencing of Bacillus alcalophilus CGMCC 1.3604.</title>
        <authorList>
            <person name="Yang J."/>
            <person name="Diao L."/>
            <person name="Yang S."/>
        </authorList>
    </citation>
    <scope>NUCLEOTIDE SEQUENCE [LARGE SCALE GENOMIC DNA]</scope>
    <source>
        <strain evidence="7 9">CGMCC 1.3604</strain>
    </source>
</reference>
<dbReference type="RefSeq" id="WP_003323957.1">
    <property type="nucleotide sequence ID" value="NZ_ALPT02000011.1"/>
</dbReference>
<dbReference type="InterPro" id="IPR036390">
    <property type="entry name" value="WH_DNA-bd_sf"/>
</dbReference>
<gene>
    <name evidence="7" type="ORF">AJ85_04195</name>
    <name evidence="6" type="ORF">BALCAV_0204530</name>
</gene>
<sequence>MELTWLQTFITAAENLNFRKSAEQLFISQPSVTVHIKQLEKELGTLLFERNGKKLKLTEAGRRYYLHAKQLVSIYKEGISDLQSYNQGFSRKLTIAISPLIADTILPYVLKQYVKHYPEVEISVKIIESVDIENAVLEEIVDIGFSCLESYHPQITNQLLYEDKVIFVAPHDGQDFESALPLDEEELLLNNYLLTHHHPGYWNELMNHIKVFYPSTKTMKVSQIHITKRFIVEGLGVSYLPESTVRRELMEGRLLEVETYSFPLPTAKTFAVMKYEHQQQRDFLSFVSKYRF</sequence>
<dbReference type="STRING" id="1218173.BALCAV_0204530"/>
<evidence type="ECO:0000256" key="3">
    <source>
        <dbReference type="ARBA" id="ARBA00023125"/>
    </source>
</evidence>
<dbReference type="eggNOG" id="COG0583">
    <property type="taxonomic scope" value="Bacteria"/>
</dbReference>
<dbReference type="InterPro" id="IPR005119">
    <property type="entry name" value="LysR_subst-bd"/>
</dbReference>
<dbReference type="Pfam" id="PF03466">
    <property type="entry name" value="LysR_substrate"/>
    <property type="match status" value="1"/>
</dbReference>
<dbReference type="SUPFAM" id="SSF53850">
    <property type="entry name" value="Periplasmic binding protein-like II"/>
    <property type="match status" value="1"/>
</dbReference>
<dbReference type="Gene3D" id="3.40.190.290">
    <property type="match status" value="1"/>
</dbReference>
<evidence type="ECO:0000256" key="4">
    <source>
        <dbReference type="ARBA" id="ARBA00023163"/>
    </source>
</evidence>
<dbReference type="PANTHER" id="PTHR30126">
    <property type="entry name" value="HTH-TYPE TRANSCRIPTIONAL REGULATOR"/>
    <property type="match status" value="1"/>
</dbReference>
<dbReference type="AlphaFoldDB" id="A0A094WQQ0"/>
<evidence type="ECO:0000256" key="2">
    <source>
        <dbReference type="ARBA" id="ARBA00023015"/>
    </source>
</evidence>
<feature type="domain" description="HTH lysR-type" evidence="5">
    <location>
        <begin position="1"/>
        <end position="58"/>
    </location>
</feature>
<name>A0A094WQQ0_ALKAL</name>
<evidence type="ECO:0000313" key="6">
    <source>
        <dbReference type="EMBL" id="KGA98353.1"/>
    </source>
</evidence>
<accession>A0A094WQQ0</accession>
<dbReference type="EMBL" id="JALP01000061">
    <property type="protein sequence ID" value="THG91615.1"/>
    <property type="molecule type" value="Genomic_DNA"/>
</dbReference>
<keyword evidence="2" id="KW-0805">Transcription regulation</keyword>
<evidence type="ECO:0000313" key="9">
    <source>
        <dbReference type="Proteomes" id="UP000297014"/>
    </source>
</evidence>
<evidence type="ECO:0000313" key="8">
    <source>
        <dbReference type="Proteomes" id="UP000002754"/>
    </source>
</evidence>
<dbReference type="FunFam" id="1.10.10.10:FF:000001">
    <property type="entry name" value="LysR family transcriptional regulator"/>
    <property type="match status" value="1"/>
</dbReference>
<dbReference type="Gene3D" id="1.10.10.10">
    <property type="entry name" value="Winged helix-like DNA-binding domain superfamily/Winged helix DNA-binding domain"/>
    <property type="match status" value="1"/>
</dbReference>
<dbReference type="InterPro" id="IPR036388">
    <property type="entry name" value="WH-like_DNA-bd_sf"/>
</dbReference>
<comment type="similarity">
    <text evidence="1">Belongs to the LysR transcriptional regulatory family.</text>
</comment>
<protein>
    <submittedName>
        <fullName evidence="6">LysR family transcriptional regulator</fullName>
    </submittedName>
</protein>
<keyword evidence="3" id="KW-0238">DNA-binding</keyword>
<dbReference type="Proteomes" id="UP000002754">
    <property type="component" value="Unassembled WGS sequence"/>
</dbReference>
<dbReference type="Proteomes" id="UP000297014">
    <property type="component" value="Unassembled WGS sequence"/>
</dbReference>
<dbReference type="PRINTS" id="PR00039">
    <property type="entry name" value="HTHLYSR"/>
</dbReference>
<organism evidence="6 8">
    <name type="scientific">Alkalihalobacillus alcalophilus ATCC 27647 = CGMCC 1.3604</name>
    <dbReference type="NCBI Taxonomy" id="1218173"/>
    <lineage>
        <taxon>Bacteria</taxon>
        <taxon>Bacillati</taxon>
        <taxon>Bacillota</taxon>
        <taxon>Bacilli</taxon>
        <taxon>Bacillales</taxon>
        <taxon>Bacillaceae</taxon>
        <taxon>Alkalihalobacillus</taxon>
    </lineage>
</organism>
<keyword evidence="8" id="KW-1185">Reference proteome</keyword>
<dbReference type="GO" id="GO:0000976">
    <property type="term" value="F:transcription cis-regulatory region binding"/>
    <property type="evidence" value="ECO:0007669"/>
    <property type="project" value="TreeGrafter"/>
</dbReference>
<dbReference type="OrthoDB" id="9803735at2"/>
<dbReference type="EMBL" id="ALPT02000011">
    <property type="protein sequence ID" value="KGA98353.1"/>
    <property type="molecule type" value="Genomic_DNA"/>
</dbReference>
<dbReference type="CDD" id="cd05466">
    <property type="entry name" value="PBP2_LTTR_substrate"/>
    <property type="match status" value="1"/>
</dbReference>
<dbReference type="GO" id="GO:0003700">
    <property type="term" value="F:DNA-binding transcription factor activity"/>
    <property type="evidence" value="ECO:0007669"/>
    <property type="project" value="InterPro"/>
</dbReference>